<dbReference type="Proteomes" id="UP001500449">
    <property type="component" value="Unassembled WGS sequence"/>
</dbReference>
<evidence type="ECO:0000313" key="4">
    <source>
        <dbReference type="Proteomes" id="UP001500449"/>
    </source>
</evidence>
<feature type="region of interest" description="Disordered" evidence="1">
    <location>
        <begin position="68"/>
        <end position="89"/>
    </location>
</feature>
<comment type="caution">
    <text evidence="3">The sequence shown here is derived from an EMBL/GenBank/DDBJ whole genome shotgun (WGS) entry which is preliminary data.</text>
</comment>
<reference evidence="3 4" key="1">
    <citation type="journal article" date="2019" name="Int. J. Syst. Evol. Microbiol.">
        <title>The Global Catalogue of Microorganisms (GCM) 10K type strain sequencing project: providing services to taxonomists for standard genome sequencing and annotation.</title>
        <authorList>
            <consortium name="The Broad Institute Genomics Platform"/>
            <consortium name="The Broad Institute Genome Sequencing Center for Infectious Disease"/>
            <person name="Wu L."/>
            <person name="Ma J."/>
        </authorList>
    </citation>
    <scope>NUCLEOTIDE SEQUENCE [LARGE SCALE GENOMIC DNA]</scope>
    <source>
        <strain evidence="3 4">JCM 16009</strain>
    </source>
</reference>
<evidence type="ECO:0000256" key="1">
    <source>
        <dbReference type="SAM" id="MobiDB-lite"/>
    </source>
</evidence>
<keyword evidence="4" id="KW-1185">Reference proteome</keyword>
<name>A0ABN2NP38_9PSEU</name>
<dbReference type="RefSeq" id="WP_344427627.1">
    <property type="nucleotide sequence ID" value="NZ_BAAAQK010000029.1"/>
</dbReference>
<evidence type="ECO:0000313" key="3">
    <source>
        <dbReference type="EMBL" id="GAA1879189.1"/>
    </source>
</evidence>
<keyword evidence="2" id="KW-1133">Transmembrane helix</keyword>
<organism evidence="3 4">
    <name type="scientific">Pseudonocardia ailaonensis</name>
    <dbReference type="NCBI Taxonomy" id="367279"/>
    <lineage>
        <taxon>Bacteria</taxon>
        <taxon>Bacillati</taxon>
        <taxon>Actinomycetota</taxon>
        <taxon>Actinomycetes</taxon>
        <taxon>Pseudonocardiales</taxon>
        <taxon>Pseudonocardiaceae</taxon>
        <taxon>Pseudonocardia</taxon>
    </lineage>
</organism>
<accession>A0ABN2NP38</accession>
<evidence type="ECO:0000256" key="2">
    <source>
        <dbReference type="SAM" id="Phobius"/>
    </source>
</evidence>
<feature type="transmembrane region" description="Helical" evidence="2">
    <location>
        <begin position="12"/>
        <end position="31"/>
    </location>
</feature>
<gene>
    <name evidence="3" type="ORF">GCM10009836_70680</name>
</gene>
<protein>
    <submittedName>
        <fullName evidence="3">DUF3311 domain-containing protein</fullName>
    </submittedName>
</protein>
<keyword evidence="2" id="KW-0812">Transmembrane</keyword>
<feature type="compositionally biased region" description="Basic and acidic residues" evidence="1">
    <location>
        <begin position="76"/>
        <end position="89"/>
    </location>
</feature>
<dbReference type="InterPro" id="IPR021741">
    <property type="entry name" value="DUF3311"/>
</dbReference>
<sequence>MADPSSGSGFRWSAWNLLLLIPLLMLVTPWFNTRNPVLWGMPFFYWSQFLWVPVGVVCVAIVYVRTKGGGVPLPDADPRVDDLDEGAHR</sequence>
<keyword evidence="2" id="KW-0472">Membrane</keyword>
<dbReference type="EMBL" id="BAAAQK010000029">
    <property type="protein sequence ID" value="GAA1879189.1"/>
    <property type="molecule type" value="Genomic_DNA"/>
</dbReference>
<proteinExistence type="predicted"/>
<dbReference type="Pfam" id="PF11755">
    <property type="entry name" value="DUF3311"/>
    <property type="match status" value="1"/>
</dbReference>
<feature type="transmembrane region" description="Helical" evidence="2">
    <location>
        <begin position="43"/>
        <end position="64"/>
    </location>
</feature>